<gene>
    <name evidence="1" type="ORF">DHEL01_v200303</name>
</gene>
<evidence type="ECO:0000313" key="1">
    <source>
        <dbReference type="EMBL" id="POS81290.1"/>
    </source>
</evidence>
<dbReference type="AlphaFoldDB" id="A0A2P5IFL6"/>
<evidence type="ECO:0000313" key="2">
    <source>
        <dbReference type="Proteomes" id="UP000094444"/>
    </source>
</evidence>
<sequence length="112" mass="12446">MSALVAVELHRALDDRHDYHRFDAMGKALAHGDALDIAAPSCGTTPMPSCRARRREWPVTNYSGDPACKVSHPTSLVKFMTTHYDSGGASFLYCGSSKRLLLKYYVHLMSRT</sequence>
<dbReference type="InParanoid" id="A0A2P5IFL6"/>
<accession>A0A2P5IFL6</accession>
<reference evidence="1" key="1">
    <citation type="submission" date="2017-09" db="EMBL/GenBank/DDBJ databases">
        <title>Polyketide synthases of a Diaporthe helianthi virulent isolate.</title>
        <authorList>
            <person name="Baroncelli R."/>
        </authorList>
    </citation>
    <scope>NUCLEOTIDE SEQUENCE [LARGE SCALE GENOMIC DNA]</scope>
    <source>
        <strain evidence="1">7/96</strain>
    </source>
</reference>
<protein>
    <submittedName>
        <fullName evidence="1">Uncharacterized protein</fullName>
    </submittedName>
</protein>
<proteinExistence type="predicted"/>
<dbReference type="EMBL" id="MAVT02000012">
    <property type="protein sequence ID" value="POS81290.1"/>
    <property type="molecule type" value="Genomic_DNA"/>
</dbReference>
<organism evidence="1 2">
    <name type="scientific">Diaporthe helianthi</name>
    <dbReference type="NCBI Taxonomy" id="158607"/>
    <lineage>
        <taxon>Eukaryota</taxon>
        <taxon>Fungi</taxon>
        <taxon>Dikarya</taxon>
        <taxon>Ascomycota</taxon>
        <taxon>Pezizomycotina</taxon>
        <taxon>Sordariomycetes</taxon>
        <taxon>Sordariomycetidae</taxon>
        <taxon>Diaporthales</taxon>
        <taxon>Diaporthaceae</taxon>
        <taxon>Diaporthe</taxon>
    </lineage>
</organism>
<dbReference type="Proteomes" id="UP000094444">
    <property type="component" value="Unassembled WGS sequence"/>
</dbReference>
<name>A0A2P5IFL6_DIAHE</name>
<comment type="caution">
    <text evidence="1">The sequence shown here is derived from an EMBL/GenBank/DDBJ whole genome shotgun (WGS) entry which is preliminary data.</text>
</comment>
<keyword evidence="2" id="KW-1185">Reference proteome</keyword>